<gene>
    <name evidence="3" type="primary">cmoA</name>
    <name evidence="3" type="ORF">SPTER_39070</name>
</gene>
<dbReference type="PANTHER" id="PTHR43861:SF3">
    <property type="entry name" value="PUTATIVE (AFU_ORTHOLOGUE AFUA_2G14390)-RELATED"/>
    <property type="match status" value="1"/>
</dbReference>
<dbReference type="EC" id="2.1.1.-" evidence="3"/>
<reference evidence="3 4" key="1">
    <citation type="submission" date="2019-02" db="EMBL/GenBank/DDBJ databases">
        <title>Closed genome of Sporomusa termitida DSM 4440.</title>
        <authorList>
            <person name="Poehlein A."/>
            <person name="Daniel R."/>
        </authorList>
    </citation>
    <scope>NUCLEOTIDE SEQUENCE [LARGE SCALE GENOMIC DNA]</scope>
    <source>
        <strain evidence="3 4">DSM 4440</strain>
    </source>
</reference>
<proteinExistence type="predicted"/>
<dbReference type="KEGG" id="sted:SPTER_39070"/>
<keyword evidence="3" id="KW-0489">Methyltransferase</keyword>
<sequence length="222" mass="24222">MRDNKTSQAAADYDVNVDKTIPRYHLFHDEILDLVKAAVPRPSAWLDTGCGTGTLIVKAMAEFGSTRFVAADPAPAMLQLAAEKLANSKVSFVLAGSEDLDYTDNFDVITAVMVHHYLDAAGRRQATGNCYRMLKPGGIYITFETIQPDTAAGTQIGLARWRRTQVLNGKSPEAADRHISRYGTELQPVTLAAHRQLLTAAGFSPVEVFWVSGMQAGFYGIK</sequence>
<dbReference type="Pfam" id="PF13649">
    <property type="entry name" value="Methyltransf_25"/>
    <property type="match status" value="1"/>
</dbReference>
<name>A0A517DYQ6_9FIRM</name>
<accession>A0A517DYQ6</accession>
<keyword evidence="4" id="KW-1185">Reference proteome</keyword>
<dbReference type="InterPro" id="IPR029063">
    <property type="entry name" value="SAM-dependent_MTases_sf"/>
</dbReference>
<dbReference type="SUPFAM" id="SSF53335">
    <property type="entry name" value="S-adenosyl-L-methionine-dependent methyltransferases"/>
    <property type="match status" value="1"/>
</dbReference>
<dbReference type="PANTHER" id="PTHR43861">
    <property type="entry name" value="TRANS-ACONITATE 2-METHYLTRANSFERASE-RELATED"/>
    <property type="match status" value="1"/>
</dbReference>
<evidence type="ECO:0000313" key="3">
    <source>
        <dbReference type="EMBL" id="QDR82479.1"/>
    </source>
</evidence>
<dbReference type="CDD" id="cd02440">
    <property type="entry name" value="AdoMet_MTases"/>
    <property type="match status" value="1"/>
</dbReference>
<evidence type="ECO:0000259" key="2">
    <source>
        <dbReference type="Pfam" id="PF13649"/>
    </source>
</evidence>
<dbReference type="InterPro" id="IPR041698">
    <property type="entry name" value="Methyltransf_25"/>
</dbReference>
<dbReference type="Proteomes" id="UP000320776">
    <property type="component" value="Chromosome"/>
</dbReference>
<evidence type="ECO:0000256" key="1">
    <source>
        <dbReference type="ARBA" id="ARBA00022679"/>
    </source>
</evidence>
<protein>
    <submittedName>
        <fullName evidence="3">tRNA (Cmo5U34)-methyltransferase</fullName>
        <ecNumber evidence="3">2.1.1.-</ecNumber>
    </submittedName>
</protein>
<dbReference type="GO" id="GO:0008168">
    <property type="term" value="F:methyltransferase activity"/>
    <property type="evidence" value="ECO:0007669"/>
    <property type="project" value="UniProtKB-KW"/>
</dbReference>
<evidence type="ECO:0000313" key="4">
    <source>
        <dbReference type="Proteomes" id="UP000320776"/>
    </source>
</evidence>
<dbReference type="GO" id="GO:0032259">
    <property type="term" value="P:methylation"/>
    <property type="evidence" value="ECO:0007669"/>
    <property type="project" value="UniProtKB-KW"/>
</dbReference>
<dbReference type="OrthoDB" id="9784101at2"/>
<organism evidence="3 4">
    <name type="scientific">Sporomusa termitida</name>
    <dbReference type="NCBI Taxonomy" id="2377"/>
    <lineage>
        <taxon>Bacteria</taxon>
        <taxon>Bacillati</taxon>
        <taxon>Bacillota</taxon>
        <taxon>Negativicutes</taxon>
        <taxon>Selenomonadales</taxon>
        <taxon>Sporomusaceae</taxon>
        <taxon>Sporomusa</taxon>
    </lineage>
</organism>
<keyword evidence="1 3" id="KW-0808">Transferase</keyword>
<dbReference type="RefSeq" id="WP_144351866.1">
    <property type="nucleotide sequence ID" value="NZ_CP036259.1"/>
</dbReference>
<dbReference type="AlphaFoldDB" id="A0A517DYQ6"/>
<dbReference type="EMBL" id="CP036259">
    <property type="protein sequence ID" value="QDR82479.1"/>
    <property type="molecule type" value="Genomic_DNA"/>
</dbReference>
<dbReference type="Gene3D" id="3.40.50.150">
    <property type="entry name" value="Vaccinia Virus protein VP39"/>
    <property type="match status" value="1"/>
</dbReference>
<feature type="domain" description="Methyltransferase" evidence="2">
    <location>
        <begin position="46"/>
        <end position="138"/>
    </location>
</feature>